<dbReference type="EMBL" id="JALXKZ020000001">
    <property type="protein sequence ID" value="MCV7627961.1"/>
    <property type="molecule type" value="Genomic_DNA"/>
</dbReference>
<organism evidence="2 3">
    <name type="scientific">Micrococcus luteus</name>
    <name type="common">Micrococcus lysodeikticus</name>
    <dbReference type="NCBI Taxonomy" id="1270"/>
    <lineage>
        <taxon>Bacteria</taxon>
        <taxon>Bacillati</taxon>
        <taxon>Actinomycetota</taxon>
        <taxon>Actinomycetes</taxon>
        <taxon>Micrococcales</taxon>
        <taxon>Micrococcaceae</taxon>
        <taxon>Micrococcus</taxon>
    </lineage>
</organism>
<reference evidence="2" key="1">
    <citation type="submission" date="2023-06" db="EMBL/GenBank/DDBJ databases">
        <title>lsaBGC provides a comprehensive framework for evolutionary analysis of biosynthetic gene clusters within focal taxa.</title>
        <authorList>
            <person name="Salamzade R."/>
            <person name="Sandstrom S."/>
            <person name="Kalan L.R."/>
        </authorList>
    </citation>
    <scope>NUCLEOTIDE SEQUENCE</scope>
    <source>
        <strain evidence="2">P3-SID899</strain>
    </source>
</reference>
<dbReference type="AlphaFoldDB" id="A0AAP3AF61"/>
<feature type="coiled-coil region" evidence="1">
    <location>
        <begin position="17"/>
        <end position="44"/>
    </location>
</feature>
<evidence type="ECO:0000256" key="1">
    <source>
        <dbReference type="SAM" id="Coils"/>
    </source>
</evidence>
<protein>
    <submittedName>
        <fullName evidence="2">Uncharacterized protein</fullName>
    </submittedName>
</protein>
<keyword evidence="1" id="KW-0175">Coiled coil</keyword>
<sequence>MTTTERPTEADTLRQMLRFHMDRAERHRVRAEKAEAELAELKKESHP</sequence>
<comment type="caution">
    <text evidence="2">The sequence shown here is derived from an EMBL/GenBank/DDBJ whole genome shotgun (WGS) entry which is preliminary data.</text>
</comment>
<gene>
    <name evidence="2" type="ORF">M3A82_001170</name>
</gene>
<name>A0AAP3AF61_MICLU</name>
<dbReference type="Proteomes" id="UP001205867">
    <property type="component" value="Unassembled WGS sequence"/>
</dbReference>
<proteinExistence type="predicted"/>
<accession>A0AAP3AF61</accession>
<evidence type="ECO:0000313" key="3">
    <source>
        <dbReference type="Proteomes" id="UP001205867"/>
    </source>
</evidence>
<evidence type="ECO:0000313" key="2">
    <source>
        <dbReference type="EMBL" id="MCV7627961.1"/>
    </source>
</evidence>